<evidence type="ECO:0000313" key="3">
    <source>
        <dbReference type="EMBL" id="KRX07834.1"/>
    </source>
</evidence>
<dbReference type="Proteomes" id="UP000054937">
    <property type="component" value="Unassembled WGS sequence"/>
</dbReference>
<dbReference type="AlphaFoldDB" id="A0A0V0R0K8"/>
<reference evidence="3 4" key="1">
    <citation type="journal article" date="2015" name="Sci. Rep.">
        <title>Genome of the facultative scuticociliatosis pathogen Pseudocohnilembus persalinus provides insight into its virulence through horizontal gene transfer.</title>
        <authorList>
            <person name="Xiong J."/>
            <person name="Wang G."/>
            <person name="Cheng J."/>
            <person name="Tian M."/>
            <person name="Pan X."/>
            <person name="Warren A."/>
            <person name="Jiang C."/>
            <person name="Yuan D."/>
            <person name="Miao W."/>
        </authorList>
    </citation>
    <scope>NUCLEOTIDE SEQUENCE [LARGE SCALE GENOMIC DNA]</scope>
    <source>
        <strain evidence="3">36N120E</strain>
    </source>
</reference>
<gene>
    <name evidence="3" type="ORF">PPERSA_10118</name>
</gene>
<dbReference type="EMBL" id="LDAU01000079">
    <property type="protein sequence ID" value="KRX07834.1"/>
    <property type="molecule type" value="Genomic_DNA"/>
</dbReference>
<keyword evidence="4" id="KW-1185">Reference proteome</keyword>
<evidence type="ECO:0000256" key="1">
    <source>
        <dbReference type="SAM" id="MobiDB-lite"/>
    </source>
</evidence>
<evidence type="ECO:0000256" key="2">
    <source>
        <dbReference type="SAM" id="Phobius"/>
    </source>
</evidence>
<keyword evidence="2" id="KW-0812">Transmembrane</keyword>
<organism evidence="3 4">
    <name type="scientific">Pseudocohnilembus persalinus</name>
    <name type="common">Ciliate</name>
    <dbReference type="NCBI Taxonomy" id="266149"/>
    <lineage>
        <taxon>Eukaryota</taxon>
        <taxon>Sar</taxon>
        <taxon>Alveolata</taxon>
        <taxon>Ciliophora</taxon>
        <taxon>Intramacronucleata</taxon>
        <taxon>Oligohymenophorea</taxon>
        <taxon>Scuticociliatia</taxon>
        <taxon>Philasterida</taxon>
        <taxon>Pseudocohnilembidae</taxon>
        <taxon>Pseudocohnilembus</taxon>
    </lineage>
</organism>
<feature type="compositionally biased region" description="Polar residues" evidence="1">
    <location>
        <begin position="1"/>
        <end position="16"/>
    </location>
</feature>
<name>A0A0V0R0K8_PSEPJ</name>
<feature type="transmembrane region" description="Helical" evidence="2">
    <location>
        <begin position="119"/>
        <end position="136"/>
    </location>
</feature>
<evidence type="ECO:0000313" key="4">
    <source>
        <dbReference type="Proteomes" id="UP000054937"/>
    </source>
</evidence>
<protein>
    <recommendedName>
        <fullName evidence="5">LITAF domain-containing protein</fullName>
    </recommendedName>
</protein>
<keyword evidence="2" id="KW-0472">Membrane</keyword>
<keyword evidence="2" id="KW-1133">Transmembrane helix</keyword>
<sequence>MDEQNINYNKLNTTDTTDIDQNKNGMTTEYQNNDPNFLVHQNNFQQQSQQFQNQNQYQNQNQILDSNQHSNTIQQSQQNFNLKKSQQLLKINAEYWTCPNCKENAGFIDESDFCGVPCFFWWFFVPFGLCIYPCCLQKAHQKIRKCISCQYIVVLNKEKCCPC</sequence>
<proteinExistence type="predicted"/>
<feature type="region of interest" description="Disordered" evidence="1">
    <location>
        <begin position="1"/>
        <end position="22"/>
    </location>
</feature>
<comment type="caution">
    <text evidence="3">The sequence shown here is derived from an EMBL/GenBank/DDBJ whole genome shotgun (WGS) entry which is preliminary data.</text>
</comment>
<accession>A0A0V0R0K8</accession>
<dbReference type="InParanoid" id="A0A0V0R0K8"/>
<evidence type="ECO:0008006" key="5">
    <source>
        <dbReference type="Google" id="ProtNLM"/>
    </source>
</evidence>